<keyword evidence="2" id="KW-1185">Reference proteome</keyword>
<reference evidence="1 2" key="1">
    <citation type="submission" date="2021-01" db="EMBL/GenBank/DDBJ databases">
        <title>Whole genome shotgun sequence of Actinoplanes humidus NBRC 14915.</title>
        <authorList>
            <person name="Komaki H."/>
            <person name="Tamura T."/>
        </authorList>
    </citation>
    <scope>NUCLEOTIDE SEQUENCE [LARGE SCALE GENOMIC DNA]</scope>
    <source>
        <strain evidence="1 2">NBRC 14915</strain>
    </source>
</reference>
<evidence type="ECO:0008006" key="3">
    <source>
        <dbReference type="Google" id="ProtNLM"/>
    </source>
</evidence>
<proteinExistence type="predicted"/>
<dbReference type="Gene3D" id="3.40.50.450">
    <property type="match status" value="1"/>
</dbReference>
<gene>
    <name evidence="1" type="ORF">Ahu01nite_056090</name>
</gene>
<name>A0ABQ3ZWG1_9ACTN</name>
<comment type="caution">
    <text evidence="1">The sequence shown here is derived from an EMBL/GenBank/DDBJ whole genome shotgun (WGS) entry which is preliminary data.</text>
</comment>
<organism evidence="1 2">
    <name type="scientific">Winogradskya humida</name>
    <dbReference type="NCBI Taxonomy" id="113566"/>
    <lineage>
        <taxon>Bacteria</taxon>
        <taxon>Bacillati</taxon>
        <taxon>Actinomycetota</taxon>
        <taxon>Actinomycetes</taxon>
        <taxon>Micromonosporales</taxon>
        <taxon>Micromonosporaceae</taxon>
        <taxon>Winogradskya</taxon>
    </lineage>
</organism>
<protein>
    <recommendedName>
        <fullName evidence="3">Nucleoside 2-deoxyribosyltransferase-like protein</fullName>
    </recommendedName>
</protein>
<dbReference type="Proteomes" id="UP000603200">
    <property type="component" value="Unassembled WGS sequence"/>
</dbReference>
<evidence type="ECO:0000313" key="2">
    <source>
        <dbReference type="Proteomes" id="UP000603200"/>
    </source>
</evidence>
<sequence length="131" mass="14055">MGEVTICSSSKYYGVVQSLAGKLADRQVVVNTPRFDFDEEIVEVPAAQKWALTHEFLAKIRRSACIYVVAEGGYTGRSVCIETGFAAALGIPVFISERPVEEAVNALVREVVSVGDAPDFLTGLLGSGERS</sequence>
<evidence type="ECO:0000313" key="1">
    <source>
        <dbReference type="EMBL" id="GIE22507.1"/>
    </source>
</evidence>
<dbReference type="RefSeq" id="WP_203839598.1">
    <property type="nucleotide sequence ID" value="NZ_BAAATV010000022.1"/>
</dbReference>
<dbReference type="EMBL" id="BOMN01000078">
    <property type="protein sequence ID" value="GIE22507.1"/>
    <property type="molecule type" value="Genomic_DNA"/>
</dbReference>
<accession>A0ABQ3ZWG1</accession>